<dbReference type="Proteomes" id="UP000646749">
    <property type="component" value="Unassembled WGS sequence"/>
</dbReference>
<dbReference type="InterPro" id="IPR029058">
    <property type="entry name" value="AB_hydrolase_fold"/>
</dbReference>
<keyword evidence="7" id="KW-0645">Protease</keyword>
<keyword evidence="14" id="KW-1185">Reference proteome</keyword>
<evidence type="ECO:0000256" key="2">
    <source>
        <dbReference type="ARBA" id="ARBA00004496"/>
    </source>
</evidence>
<evidence type="ECO:0000256" key="10">
    <source>
        <dbReference type="SAM" id="SignalP"/>
    </source>
</evidence>
<feature type="domain" description="Peptidase S33 tripeptidyl aminopeptidase-like C-terminal" evidence="12">
    <location>
        <begin position="410"/>
        <end position="489"/>
    </location>
</feature>
<dbReference type="RefSeq" id="WP_203867975.1">
    <property type="nucleotide sequence ID" value="NZ_BONW01000021.1"/>
</dbReference>
<dbReference type="EC" id="3.4.11.5" evidence="4"/>
<feature type="domain" description="AB hydrolase-1" evidence="11">
    <location>
        <begin position="114"/>
        <end position="281"/>
    </location>
</feature>
<dbReference type="InterPro" id="IPR002410">
    <property type="entry name" value="Peptidase_S33"/>
</dbReference>
<keyword evidence="10" id="KW-0732">Signal</keyword>
<evidence type="ECO:0000313" key="14">
    <source>
        <dbReference type="Proteomes" id="UP000646749"/>
    </source>
</evidence>
<organism evidence="13 14">
    <name type="scientific">Plantactinospora endophytica</name>
    <dbReference type="NCBI Taxonomy" id="673535"/>
    <lineage>
        <taxon>Bacteria</taxon>
        <taxon>Bacillati</taxon>
        <taxon>Actinomycetota</taxon>
        <taxon>Actinomycetes</taxon>
        <taxon>Micromonosporales</taxon>
        <taxon>Micromonosporaceae</taxon>
        <taxon>Plantactinospora</taxon>
    </lineage>
</organism>
<gene>
    <name evidence="13" type="ORF">Pen02_44420</name>
</gene>
<evidence type="ECO:0000259" key="12">
    <source>
        <dbReference type="Pfam" id="PF08386"/>
    </source>
</evidence>
<dbReference type="InterPro" id="IPR013595">
    <property type="entry name" value="Pept_S33_TAP-like_C"/>
</dbReference>
<evidence type="ECO:0000256" key="6">
    <source>
        <dbReference type="ARBA" id="ARBA00022490"/>
    </source>
</evidence>
<comment type="subcellular location">
    <subcellularLocation>
        <location evidence="2">Cytoplasm</location>
    </subcellularLocation>
</comment>
<name>A0ABQ4E5A4_9ACTN</name>
<dbReference type="Pfam" id="PF00561">
    <property type="entry name" value="Abhydrolase_1"/>
    <property type="match status" value="1"/>
</dbReference>
<comment type="similarity">
    <text evidence="3">Belongs to the peptidase S33 family.</text>
</comment>
<keyword evidence="6" id="KW-0963">Cytoplasm</keyword>
<feature type="signal peptide" evidence="10">
    <location>
        <begin position="1"/>
        <end position="32"/>
    </location>
</feature>
<evidence type="ECO:0000256" key="8">
    <source>
        <dbReference type="ARBA" id="ARBA00022801"/>
    </source>
</evidence>
<comment type="catalytic activity">
    <reaction evidence="1">
        <text>Release of N-terminal proline from a peptide.</text>
        <dbReference type="EC" id="3.4.11.5"/>
    </reaction>
</comment>
<sequence>MRDRHLVRRRARSGVALLGLLAVLVTGSPVAAASHTGPPAAGTPVVSAPVVDAAVVNAAVGGDRPGLTDPRPCAEAAGFTCADLTVPLDRRGRTPGKLRLRVAAADNAEAPRGTLLLLSGGPGQPGPGLLPRLVPRFRYLMDDYRLVMIDQRGTGPAGIDCPELQAEVGSSDITPATPEAVRKCADLLGETRHFYTTADTVADLEDLRRALGVARWTLDGVSYGSFVAQQYGLTYPDRVVRMVLDSVVPQDTLDGLYLPSLHRVAQVLRTACQEQSCGYDPAADVAETIRRYGNAVGIFDFLVIASIVDPKLTGETFYPVLLFLRLAAQGTPEPLMSAIDDLQGGENIPFAEYSAGLHAATICADQTDAPWGDSTAPLGRRAKALDRAIRRIPASQVWPFPREVAAEQAVISTCLHWPPSRPNRPPPRRTLTMPVLLLNGDRDLSTPVEWAIEQAARTPRGELVVIAGMGHSIQGRHPEGDQAVRRFLLGSAT</sequence>
<protein>
    <recommendedName>
        <fullName evidence="4">prolyl aminopeptidase</fullName>
        <ecNumber evidence="4">3.4.11.5</ecNumber>
    </recommendedName>
    <alternativeName>
        <fullName evidence="9">Prolyl aminopeptidase</fullName>
    </alternativeName>
</protein>
<comment type="caution">
    <text evidence="13">The sequence shown here is derived from an EMBL/GenBank/DDBJ whole genome shotgun (WGS) entry which is preliminary data.</text>
</comment>
<evidence type="ECO:0000256" key="7">
    <source>
        <dbReference type="ARBA" id="ARBA00022670"/>
    </source>
</evidence>
<keyword evidence="8" id="KW-0378">Hydrolase</keyword>
<reference evidence="13 14" key="1">
    <citation type="submission" date="2021-01" db="EMBL/GenBank/DDBJ databases">
        <title>Whole genome shotgun sequence of Plantactinospora endophytica NBRC 110450.</title>
        <authorList>
            <person name="Komaki H."/>
            <person name="Tamura T."/>
        </authorList>
    </citation>
    <scope>NUCLEOTIDE SEQUENCE [LARGE SCALE GENOMIC DNA]</scope>
    <source>
        <strain evidence="13 14">NBRC 110450</strain>
    </source>
</reference>
<dbReference type="PANTHER" id="PTHR43722:SF1">
    <property type="entry name" value="PROLINE IMINOPEPTIDASE"/>
    <property type="match status" value="1"/>
</dbReference>
<dbReference type="PRINTS" id="PR00793">
    <property type="entry name" value="PROAMNOPTASE"/>
</dbReference>
<feature type="chain" id="PRO_5046695157" description="prolyl aminopeptidase" evidence="10">
    <location>
        <begin position="33"/>
        <end position="493"/>
    </location>
</feature>
<keyword evidence="5" id="KW-0031">Aminopeptidase</keyword>
<evidence type="ECO:0000259" key="11">
    <source>
        <dbReference type="Pfam" id="PF00561"/>
    </source>
</evidence>
<proteinExistence type="inferred from homology"/>
<dbReference type="EMBL" id="BONW01000021">
    <property type="protein sequence ID" value="GIG89506.1"/>
    <property type="molecule type" value="Genomic_DNA"/>
</dbReference>
<dbReference type="InterPro" id="IPR005944">
    <property type="entry name" value="Pro_iminopeptidase"/>
</dbReference>
<evidence type="ECO:0000256" key="9">
    <source>
        <dbReference type="ARBA" id="ARBA00029605"/>
    </source>
</evidence>
<accession>A0ABQ4E5A4</accession>
<evidence type="ECO:0000256" key="3">
    <source>
        <dbReference type="ARBA" id="ARBA00010088"/>
    </source>
</evidence>
<dbReference type="SUPFAM" id="SSF53474">
    <property type="entry name" value="alpha/beta-Hydrolases"/>
    <property type="match status" value="1"/>
</dbReference>
<evidence type="ECO:0000256" key="4">
    <source>
        <dbReference type="ARBA" id="ARBA00012568"/>
    </source>
</evidence>
<evidence type="ECO:0000256" key="5">
    <source>
        <dbReference type="ARBA" id="ARBA00022438"/>
    </source>
</evidence>
<dbReference type="InterPro" id="IPR000073">
    <property type="entry name" value="AB_hydrolase_1"/>
</dbReference>
<evidence type="ECO:0000256" key="1">
    <source>
        <dbReference type="ARBA" id="ARBA00001585"/>
    </source>
</evidence>
<dbReference type="Pfam" id="PF08386">
    <property type="entry name" value="Abhydrolase_4"/>
    <property type="match status" value="1"/>
</dbReference>
<evidence type="ECO:0000313" key="13">
    <source>
        <dbReference type="EMBL" id="GIG89506.1"/>
    </source>
</evidence>
<dbReference type="Gene3D" id="3.40.50.1820">
    <property type="entry name" value="alpha/beta hydrolase"/>
    <property type="match status" value="2"/>
</dbReference>
<dbReference type="PANTHER" id="PTHR43722">
    <property type="entry name" value="PROLINE IMINOPEPTIDASE"/>
    <property type="match status" value="1"/>
</dbReference>